<sequence>MKESKTFHIHHLDQNNNGTGLLFERWSVPVLPCLSSKSLKLLVATADERYSFSPEYFRQTHYPQVLHKYYQHQLVQEITEKELFDELQEDTAIGNRVYTILGSTGSGKSELLCWLRDQCIQQNVYRPVIRLSRTELNPQLLITRCYEALQISEDKAIDDSKWHILLQKPITIINQIVWSTLAEFFDSDEEIVPLALLLRPIIEQNIKSFAQQVKEKNIVQSLEIISEEQLDEIKRSTALPISIPYQSFRHSLRKKLEQFLFSGHDMISILKQLSHITMKKNIRPLILIDDLVQSINIYASELLDYFITLEEGNWDVVIGLTPGALQDSEKGTTLMSRILNLDTIDDRIQKLWLTDESGQVFYTLGRNDAVPYLEKYLIELKSTQGFVCNSNCPHAINCSRFLVGERARLSLLPLNEPLIERIYDGVPSGKGKLRYTILHTREIIRFLLRGTSWGLSRVEALIDRNVYANHPYPLLKILGEMFADHDTDHVFLPEGWVKHCSDQSTSLTLSLQTVKRNHSSLPFHSMKHEEEATPLLHLRDWIEGKKVNEELIYSLRGSIATLIHDAIKAIHISRRFTPRQSAVLQRSEISKGIRYPVSFSAVEKKNEIKVHRSVILLKMYGFQQQKTSQRKKIFSDLSNSWDVAEWIYQGEMLSDQWLTELEKSLGLPTDEFAFQLLTWINSWLETCKYSSVLSLPSIPISQETQKWVEEFFLDWFALRDNIIDATKINKMKVNPDFETFFISRLFPKSLERYRLVNVSLYTFLTELQQAFQVYQSDLRTCLKNKCVEYETMTQYIQSYHPSINTRIKTVCQQIKKQLVPNPNLIKEVANLETHLLYHGIYESYNNWLKQKEASQRLLNSLIHPLLADRRWTVIPKSLEQMLECISMDSQLPPSTRDLLFSIINKGEYIISLEKESDALTSLYKHCPRLIQYLHLQIKLKSSND</sequence>
<dbReference type="InterPro" id="IPR027417">
    <property type="entry name" value="P-loop_NTPase"/>
</dbReference>
<protein>
    <recommendedName>
        <fullName evidence="3">ATP-binding protein</fullName>
    </recommendedName>
</protein>
<dbReference type="SUPFAM" id="SSF52540">
    <property type="entry name" value="P-loop containing nucleoside triphosphate hydrolases"/>
    <property type="match status" value="1"/>
</dbReference>
<dbReference type="EMBL" id="CP103866">
    <property type="protein sequence ID" value="UWE03386.1"/>
    <property type="molecule type" value="Genomic_DNA"/>
</dbReference>
<reference evidence="1" key="1">
    <citation type="submission" date="2022-08" db="EMBL/GenBank/DDBJ databases">
        <title>The complete genome sequence of the thermophilic bacterium Laceyella sacchari FBKL4.010 reveals the basis for tetramethylpyrazine biosynthesis in Moutai-flavor Daqu.</title>
        <authorList>
            <person name="Li D."/>
            <person name="Huang W."/>
            <person name="Wang C."/>
            <person name="Qiu S."/>
        </authorList>
    </citation>
    <scope>NUCLEOTIDE SEQUENCE</scope>
    <source>
        <strain evidence="1">FBKL4.014</strain>
    </source>
</reference>
<keyword evidence="2" id="KW-1185">Reference proteome</keyword>
<dbReference type="Proteomes" id="UP001058650">
    <property type="component" value="Chromosome"/>
</dbReference>
<name>A0ABY5U153_LACSH</name>
<evidence type="ECO:0000313" key="2">
    <source>
        <dbReference type="Proteomes" id="UP001058650"/>
    </source>
</evidence>
<gene>
    <name evidence="1" type="ORF">NYR52_14945</name>
</gene>
<accession>A0ABY5U153</accession>
<evidence type="ECO:0008006" key="3">
    <source>
        <dbReference type="Google" id="ProtNLM"/>
    </source>
</evidence>
<dbReference type="RefSeq" id="WP_259435956.1">
    <property type="nucleotide sequence ID" value="NZ_CP103866.1"/>
</dbReference>
<proteinExistence type="predicted"/>
<organism evidence="1 2">
    <name type="scientific">Laceyella sacchari</name>
    <name type="common">Thermoactinomyces thalpophilus</name>
    <dbReference type="NCBI Taxonomy" id="37482"/>
    <lineage>
        <taxon>Bacteria</taxon>
        <taxon>Bacillati</taxon>
        <taxon>Bacillota</taxon>
        <taxon>Bacilli</taxon>
        <taxon>Bacillales</taxon>
        <taxon>Thermoactinomycetaceae</taxon>
        <taxon>Laceyella</taxon>
    </lineage>
</organism>
<evidence type="ECO:0000313" key="1">
    <source>
        <dbReference type="EMBL" id="UWE03386.1"/>
    </source>
</evidence>